<accession>A0AAE4Q4J2</accession>
<dbReference type="RefSeq" id="WP_317609498.1">
    <property type="nucleotide sequence ID" value="NZ_JAGQEX010000001.1"/>
</dbReference>
<evidence type="ECO:0000313" key="4">
    <source>
        <dbReference type="Proteomes" id="UP001186118"/>
    </source>
</evidence>
<feature type="signal peptide" evidence="2">
    <location>
        <begin position="1"/>
        <end position="23"/>
    </location>
</feature>
<comment type="caution">
    <text evidence="3">The sequence shown here is derived from an EMBL/GenBank/DDBJ whole genome shotgun (WGS) entry which is preliminary data.</text>
</comment>
<dbReference type="InterPro" id="IPR024418">
    <property type="entry name" value="DUF3862"/>
</dbReference>
<evidence type="ECO:0000256" key="1">
    <source>
        <dbReference type="ARBA" id="ARBA00022729"/>
    </source>
</evidence>
<evidence type="ECO:0000256" key="2">
    <source>
        <dbReference type="SAM" id="SignalP"/>
    </source>
</evidence>
<protein>
    <submittedName>
        <fullName evidence="3">DUF3862 domain-containing protein</fullName>
    </submittedName>
</protein>
<proteinExistence type="predicted"/>
<name>A0AAE4Q4J2_STRCB</name>
<dbReference type="EMBL" id="JAGQEX010000001">
    <property type="protein sequence ID" value="MDV5976027.1"/>
    <property type="molecule type" value="Genomic_DNA"/>
</dbReference>
<organism evidence="3 4">
    <name type="scientific">Streptococcus canis</name>
    <dbReference type="NCBI Taxonomy" id="1329"/>
    <lineage>
        <taxon>Bacteria</taxon>
        <taxon>Bacillati</taxon>
        <taxon>Bacillota</taxon>
        <taxon>Bacilli</taxon>
        <taxon>Lactobacillales</taxon>
        <taxon>Streptococcaceae</taxon>
        <taxon>Streptococcus</taxon>
    </lineage>
</organism>
<dbReference type="PROSITE" id="PS51257">
    <property type="entry name" value="PROKAR_LIPOPROTEIN"/>
    <property type="match status" value="1"/>
</dbReference>
<dbReference type="Gene3D" id="3.30.1450.10">
    <property type="match status" value="2"/>
</dbReference>
<sequence>MTKQTAFSLLVLPLLALSLSACSPKKEKKVQQSKDTTTLIETRKADHQEVRAHFEKIKLATAASEFKGGSSLEDLTALFGQPSYHEEKLAGSVTLDAYTWNFDRVTLNVNLYQNSSIVKTISNFTFIRDLNLSQKDYQKLQKGMSYDQVKQILTEPDNYSQASSSDKQILQATWISGLKTETNGANISLVFENNQLTEMSQVGLGE</sequence>
<keyword evidence="1 2" id="KW-0732">Signal</keyword>
<dbReference type="AlphaFoldDB" id="A0AAE4Q4J2"/>
<dbReference type="Pfam" id="PF12978">
    <property type="entry name" value="DUF3862"/>
    <property type="match status" value="1"/>
</dbReference>
<gene>
    <name evidence="3" type="ORF">KB584_00770</name>
</gene>
<feature type="chain" id="PRO_5041909095" evidence="2">
    <location>
        <begin position="24"/>
        <end position="206"/>
    </location>
</feature>
<reference evidence="3" key="1">
    <citation type="submission" date="2021-04" db="EMBL/GenBank/DDBJ databases">
        <title>Draft genomes of 20 S. canis strains.</title>
        <authorList>
            <person name="Pagnossin D."/>
            <person name="Weir W."/>
            <person name="Smith A."/>
            <person name="Ure R."/>
            <person name="Oravcova K."/>
        </authorList>
    </citation>
    <scope>NUCLEOTIDE SEQUENCE</scope>
    <source>
        <strain evidence="3">284</strain>
    </source>
</reference>
<dbReference type="Proteomes" id="UP001186118">
    <property type="component" value="Unassembled WGS sequence"/>
</dbReference>
<evidence type="ECO:0000313" key="3">
    <source>
        <dbReference type="EMBL" id="MDV5976027.1"/>
    </source>
</evidence>
<dbReference type="InterPro" id="IPR037873">
    <property type="entry name" value="BamE-like"/>
</dbReference>